<dbReference type="InterPro" id="IPR050644">
    <property type="entry name" value="PG_Glycine_Bridge_Synth"/>
</dbReference>
<evidence type="ECO:0000313" key="7">
    <source>
        <dbReference type="EMBL" id="RJK94168.1"/>
    </source>
</evidence>
<dbReference type="InterPro" id="IPR016181">
    <property type="entry name" value="Acyl_CoA_acyltransferase"/>
</dbReference>
<proteinExistence type="inferred from homology"/>
<dbReference type="GO" id="GO:0071555">
    <property type="term" value="P:cell wall organization"/>
    <property type="evidence" value="ECO:0007669"/>
    <property type="project" value="UniProtKB-KW"/>
</dbReference>
<keyword evidence="3" id="KW-0133">Cell shape</keyword>
<dbReference type="GO" id="GO:0016755">
    <property type="term" value="F:aminoacyltransferase activity"/>
    <property type="evidence" value="ECO:0007669"/>
    <property type="project" value="InterPro"/>
</dbReference>
<keyword evidence="2 7" id="KW-0808">Transferase</keyword>
<dbReference type="RefSeq" id="WP_119951177.1">
    <property type="nucleotide sequence ID" value="NZ_QZEZ01000007.1"/>
</dbReference>
<keyword evidence="4" id="KW-0573">Peptidoglycan synthesis</keyword>
<evidence type="ECO:0000256" key="4">
    <source>
        <dbReference type="ARBA" id="ARBA00022984"/>
    </source>
</evidence>
<evidence type="ECO:0000256" key="1">
    <source>
        <dbReference type="ARBA" id="ARBA00009943"/>
    </source>
</evidence>
<evidence type="ECO:0000313" key="8">
    <source>
        <dbReference type="Proteomes" id="UP000265614"/>
    </source>
</evidence>
<name>A0A3A3YYG5_9ACTN</name>
<dbReference type="OrthoDB" id="9793335at2"/>
<dbReference type="EMBL" id="QZEZ01000007">
    <property type="protein sequence ID" value="RJK94168.1"/>
    <property type="molecule type" value="Genomic_DNA"/>
</dbReference>
<evidence type="ECO:0000256" key="6">
    <source>
        <dbReference type="ARBA" id="ARBA00023316"/>
    </source>
</evidence>
<gene>
    <name evidence="7" type="ORF">D5H78_14250</name>
</gene>
<comment type="similarity">
    <text evidence="1">Belongs to the FemABX family.</text>
</comment>
<dbReference type="InterPro" id="IPR003447">
    <property type="entry name" value="FEMABX"/>
</dbReference>
<dbReference type="PANTHER" id="PTHR36174">
    <property type="entry name" value="LIPID II:GLYCINE GLYCYLTRANSFERASE"/>
    <property type="match status" value="1"/>
</dbReference>
<comment type="caution">
    <text evidence="7">The sequence shown here is derived from an EMBL/GenBank/DDBJ whole genome shotgun (WGS) entry which is preliminary data.</text>
</comment>
<organism evidence="7 8">
    <name type="scientific">Vallicoccus soli</name>
    <dbReference type="NCBI Taxonomy" id="2339232"/>
    <lineage>
        <taxon>Bacteria</taxon>
        <taxon>Bacillati</taxon>
        <taxon>Actinomycetota</taxon>
        <taxon>Actinomycetes</taxon>
        <taxon>Motilibacterales</taxon>
        <taxon>Vallicoccaceae</taxon>
        <taxon>Vallicoccus</taxon>
    </lineage>
</organism>
<evidence type="ECO:0000256" key="5">
    <source>
        <dbReference type="ARBA" id="ARBA00023315"/>
    </source>
</evidence>
<protein>
    <submittedName>
        <fullName evidence="7">Peptidoglycan bridge formation glycyltransferase FemA/FemB family protein</fullName>
    </submittedName>
</protein>
<reference evidence="7 8" key="1">
    <citation type="submission" date="2018-09" db="EMBL/GenBank/DDBJ databases">
        <title>YIM 75000 draft genome.</title>
        <authorList>
            <person name="Tang S."/>
            <person name="Feng Y."/>
        </authorList>
    </citation>
    <scope>NUCLEOTIDE SEQUENCE [LARGE SCALE GENOMIC DNA]</scope>
    <source>
        <strain evidence="7 8">YIM 75000</strain>
    </source>
</reference>
<dbReference type="PROSITE" id="PS51191">
    <property type="entry name" value="FEMABX"/>
    <property type="match status" value="1"/>
</dbReference>
<keyword evidence="5" id="KW-0012">Acyltransferase</keyword>
<dbReference type="GO" id="GO:0008360">
    <property type="term" value="P:regulation of cell shape"/>
    <property type="evidence" value="ECO:0007669"/>
    <property type="project" value="UniProtKB-KW"/>
</dbReference>
<dbReference type="PANTHER" id="PTHR36174:SF1">
    <property type="entry name" value="LIPID II:GLYCINE GLYCYLTRANSFERASE"/>
    <property type="match status" value="1"/>
</dbReference>
<dbReference type="Pfam" id="PF02388">
    <property type="entry name" value="FemAB"/>
    <property type="match status" value="3"/>
</dbReference>
<dbReference type="GO" id="GO:0009252">
    <property type="term" value="P:peptidoglycan biosynthetic process"/>
    <property type="evidence" value="ECO:0007669"/>
    <property type="project" value="UniProtKB-KW"/>
</dbReference>
<evidence type="ECO:0000256" key="2">
    <source>
        <dbReference type="ARBA" id="ARBA00022679"/>
    </source>
</evidence>
<dbReference type="Proteomes" id="UP000265614">
    <property type="component" value="Unassembled WGS sequence"/>
</dbReference>
<keyword evidence="8" id="KW-1185">Reference proteome</keyword>
<evidence type="ECO:0000256" key="3">
    <source>
        <dbReference type="ARBA" id="ARBA00022960"/>
    </source>
</evidence>
<sequence length="375" mass="41161">MRRVRQISREEHLAFIAEQPSVSPLQCPSWGEVKAGWRAESVGWDDGSGRLVGAGLVLHRRLPVLGRTLAYLPEGPSLPWEQVAEDVAGWLVPLVGHLRRGGAFAVRMGPPVEVERWEAATLKAAVAAGTARRLGDVPPDATTPWVAGLREGLAAQGWRPPAEDGDGHGFSAGQPRHVFQLPLAGRSLDEVRAGLNQLWRRNVKKAEKGGVVVREGGAEDLPAFHALYVHTAERDGFVPRPLGYFEGMWRAMRAEDPRRLRLFLAEHEGEPLAAATLVTVGDHATYSYGASASHRRELRPSNAVQWRMVEEAHAAGCAVYDLRGISDTLDAQDPLFGLVQFKLGTGGHALAYLGEWDLPLHRLLHRAFETYLARR</sequence>
<accession>A0A3A3YYG5</accession>
<dbReference type="AlphaFoldDB" id="A0A3A3YYG5"/>
<dbReference type="SUPFAM" id="SSF55729">
    <property type="entry name" value="Acyl-CoA N-acyltransferases (Nat)"/>
    <property type="match status" value="2"/>
</dbReference>
<keyword evidence="6" id="KW-0961">Cell wall biogenesis/degradation</keyword>
<dbReference type="Gene3D" id="3.40.630.30">
    <property type="match status" value="2"/>
</dbReference>